<feature type="compositionally biased region" description="Basic and acidic residues" evidence="13">
    <location>
        <begin position="544"/>
        <end position="557"/>
    </location>
</feature>
<keyword evidence="9" id="KW-1015">Disulfide bond</keyword>
<dbReference type="GO" id="GO:0030215">
    <property type="term" value="F:semaphorin receptor binding"/>
    <property type="evidence" value="ECO:0007669"/>
    <property type="project" value="InterPro"/>
</dbReference>
<dbReference type="InterPro" id="IPR001627">
    <property type="entry name" value="Semap_dom"/>
</dbReference>
<dbReference type="GO" id="GO:0030335">
    <property type="term" value="P:positive regulation of cell migration"/>
    <property type="evidence" value="ECO:0007669"/>
    <property type="project" value="TreeGrafter"/>
</dbReference>
<evidence type="ECO:0000256" key="3">
    <source>
        <dbReference type="ARBA" id="ARBA00022473"/>
    </source>
</evidence>
<keyword evidence="8 14" id="KW-0472">Membrane</keyword>
<keyword evidence="17" id="KW-1185">Reference proteome</keyword>
<evidence type="ECO:0000256" key="13">
    <source>
        <dbReference type="SAM" id="MobiDB-lite"/>
    </source>
</evidence>
<organism evidence="16">
    <name type="scientific">Darwinula stevensoni</name>
    <dbReference type="NCBI Taxonomy" id="69355"/>
    <lineage>
        <taxon>Eukaryota</taxon>
        <taxon>Metazoa</taxon>
        <taxon>Ecdysozoa</taxon>
        <taxon>Arthropoda</taxon>
        <taxon>Crustacea</taxon>
        <taxon>Oligostraca</taxon>
        <taxon>Ostracoda</taxon>
        <taxon>Podocopa</taxon>
        <taxon>Podocopida</taxon>
        <taxon>Darwinulocopina</taxon>
        <taxon>Darwinuloidea</taxon>
        <taxon>Darwinulidae</taxon>
        <taxon>Darwinula</taxon>
    </lineage>
</organism>
<dbReference type="Gene3D" id="3.30.1680.10">
    <property type="entry name" value="ligand-binding face of the semaphorins, domain 2"/>
    <property type="match status" value="1"/>
</dbReference>
<keyword evidence="6" id="KW-0524">Neurogenesis</keyword>
<dbReference type="AlphaFoldDB" id="A0A7R9A7B1"/>
<dbReference type="InterPro" id="IPR027231">
    <property type="entry name" value="Semaphorin"/>
</dbReference>
<evidence type="ECO:0000256" key="7">
    <source>
        <dbReference type="ARBA" id="ARBA00022989"/>
    </source>
</evidence>
<dbReference type="InterPro" id="IPR015943">
    <property type="entry name" value="WD40/YVTN_repeat-like_dom_sf"/>
</dbReference>
<evidence type="ECO:0000313" key="17">
    <source>
        <dbReference type="Proteomes" id="UP000677054"/>
    </source>
</evidence>
<dbReference type="InterPro" id="IPR036352">
    <property type="entry name" value="Semap_dom_sf"/>
</dbReference>
<dbReference type="PROSITE" id="PS51004">
    <property type="entry name" value="SEMA"/>
    <property type="match status" value="1"/>
</dbReference>
<feature type="region of interest" description="Disordered" evidence="13">
    <location>
        <begin position="632"/>
        <end position="654"/>
    </location>
</feature>
<feature type="transmembrane region" description="Helical" evidence="14">
    <location>
        <begin position="576"/>
        <end position="598"/>
    </location>
</feature>
<feature type="region of interest" description="Disordered" evidence="13">
    <location>
        <begin position="537"/>
        <end position="558"/>
    </location>
</feature>
<feature type="domain" description="Sema" evidence="15">
    <location>
        <begin position="1"/>
        <end position="445"/>
    </location>
</feature>
<dbReference type="GO" id="GO:0005886">
    <property type="term" value="C:plasma membrane"/>
    <property type="evidence" value="ECO:0007669"/>
    <property type="project" value="TreeGrafter"/>
</dbReference>
<evidence type="ECO:0000256" key="12">
    <source>
        <dbReference type="PROSITE-ProRule" id="PRU00352"/>
    </source>
</evidence>
<evidence type="ECO:0000256" key="5">
    <source>
        <dbReference type="ARBA" id="ARBA00022782"/>
    </source>
</evidence>
<feature type="compositionally biased region" description="Pro residues" evidence="13">
    <location>
        <begin position="640"/>
        <end position="653"/>
    </location>
</feature>
<evidence type="ECO:0000256" key="1">
    <source>
        <dbReference type="ARBA" id="ARBA00004370"/>
    </source>
</evidence>
<dbReference type="EMBL" id="CAJPEV010001148">
    <property type="protein sequence ID" value="CAG0891009.1"/>
    <property type="molecule type" value="Genomic_DNA"/>
</dbReference>
<evidence type="ECO:0000313" key="16">
    <source>
        <dbReference type="EMBL" id="CAD7246483.1"/>
    </source>
</evidence>
<keyword evidence="4 14" id="KW-0812">Transmembrane</keyword>
<evidence type="ECO:0000256" key="2">
    <source>
        <dbReference type="ARBA" id="ARBA00009492"/>
    </source>
</evidence>
<dbReference type="InterPro" id="IPR002165">
    <property type="entry name" value="Plexin_repeat"/>
</dbReference>
<dbReference type="GO" id="GO:0007411">
    <property type="term" value="P:axon guidance"/>
    <property type="evidence" value="ECO:0007669"/>
    <property type="project" value="TreeGrafter"/>
</dbReference>
<comment type="similarity">
    <text evidence="2">Belongs to the semaphorin family.</text>
</comment>
<keyword evidence="3" id="KW-0217">Developmental protein</keyword>
<dbReference type="PANTHER" id="PTHR11036">
    <property type="entry name" value="SEMAPHORIN"/>
    <property type="match status" value="1"/>
</dbReference>
<dbReference type="Pfam" id="PF01403">
    <property type="entry name" value="Sema"/>
    <property type="match status" value="1"/>
</dbReference>
<dbReference type="FunFam" id="3.30.1680.10:FF:000016">
    <property type="entry name" value="Putative Semaphorin-6B"/>
    <property type="match status" value="1"/>
</dbReference>
<keyword evidence="7 14" id="KW-1133">Transmembrane helix</keyword>
<name>A0A7R9A7B1_9CRUS</name>
<gene>
    <name evidence="16" type="ORF">DSTB1V02_LOCUS6333</name>
</gene>
<keyword evidence="10" id="KW-0325">Glycoprotein</keyword>
<dbReference type="PANTHER" id="PTHR11036:SF127">
    <property type="entry name" value="SEMAPHORIN-1A"/>
    <property type="match status" value="1"/>
</dbReference>
<evidence type="ECO:0000256" key="9">
    <source>
        <dbReference type="ARBA" id="ARBA00023157"/>
    </source>
</evidence>
<evidence type="ECO:0000256" key="11">
    <source>
        <dbReference type="ARBA" id="ARBA00074143"/>
    </source>
</evidence>
<evidence type="ECO:0000256" key="14">
    <source>
        <dbReference type="SAM" id="Phobius"/>
    </source>
</evidence>
<dbReference type="SUPFAM" id="SSF101912">
    <property type="entry name" value="Sema domain"/>
    <property type="match status" value="1"/>
</dbReference>
<keyword evidence="5" id="KW-0221">Differentiation</keyword>
<evidence type="ECO:0000256" key="6">
    <source>
        <dbReference type="ARBA" id="ARBA00022902"/>
    </source>
</evidence>
<dbReference type="OrthoDB" id="9988752at2759"/>
<protein>
    <recommendedName>
        <fullName evidence="11">Semaphorin-1A</fullName>
    </recommendedName>
</protein>
<evidence type="ECO:0000256" key="10">
    <source>
        <dbReference type="ARBA" id="ARBA00023180"/>
    </source>
</evidence>
<dbReference type="SMART" id="SM00630">
    <property type="entry name" value="Sema"/>
    <property type="match status" value="1"/>
</dbReference>
<evidence type="ECO:0000256" key="4">
    <source>
        <dbReference type="ARBA" id="ARBA00022692"/>
    </source>
</evidence>
<dbReference type="GO" id="GO:0045499">
    <property type="term" value="F:chemorepellent activity"/>
    <property type="evidence" value="ECO:0007669"/>
    <property type="project" value="TreeGrafter"/>
</dbReference>
<dbReference type="SUPFAM" id="SSF103575">
    <property type="entry name" value="Plexin repeat"/>
    <property type="match status" value="1"/>
</dbReference>
<comment type="subcellular location">
    <subcellularLocation>
        <location evidence="1">Membrane</location>
    </subcellularLocation>
</comment>
<dbReference type="Proteomes" id="UP000677054">
    <property type="component" value="Unassembled WGS sequence"/>
</dbReference>
<dbReference type="Pfam" id="PF01437">
    <property type="entry name" value="PSI"/>
    <property type="match status" value="1"/>
</dbReference>
<dbReference type="Gene3D" id="2.130.10.10">
    <property type="entry name" value="YVTN repeat-like/Quinoprotein amine dehydrogenase"/>
    <property type="match status" value="1"/>
</dbReference>
<dbReference type="GO" id="GO:0071526">
    <property type="term" value="P:semaphorin-plexin signaling pathway"/>
    <property type="evidence" value="ECO:0007669"/>
    <property type="project" value="TreeGrafter"/>
</dbReference>
<reference evidence="16" key="1">
    <citation type="submission" date="2020-11" db="EMBL/GenBank/DDBJ databases">
        <authorList>
            <person name="Tran Van P."/>
        </authorList>
    </citation>
    <scope>NUCLEOTIDE SEQUENCE</scope>
</reference>
<dbReference type="InterPro" id="IPR016201">
    <property type="entry name" value="PSI"/>
</dbReference>
<sequence>MLGTEFLCHRPPTEQDVWVFQGNSSESEEFRLVLPARDSLIIGSKNVIYNVSLRDLTVLQEECQNYIRVMVPLDSGSYFVCGTHAFSPLCREYRSEEKGLVKAEEENGKILCPHDPKLNSTALYHEGHLFSASYADFQGADPLIYRKPLRTRQYDLEHFSDPDFVSSTAEGDFVFFFFRELAVEYSNCGKAVYSRVGRVCKNDPGGSVGGASKRWSSFLKARLNCSIPGLFPFYFDELQGATEFVEGKYGGREARLMYGTFTTPQNSIGGSAVCAFSLRDILNVFEGRFKHNEGNAKWTAVKGPEARPGRCVNMSRGVDATWIEAHPIMDEAVPATFGSPILLRTVPTAQYRFTKIAVDPQVETVNSEAFDVLFIGTDGGWVIKVLNGNSWTSWDSVDQAVIEELHVFPTGEPIRNIQILNDEKGNFGRKFLLVLSDSQVKRLPLARCSKAHLSSCSECVSVRDPYCAWDESRRACVELDPSIPSNPDRFIQAVGTGVSPRCPQGEVMSSTALHASKSRAIPGQGQQETRLHGTIFTAGAESSSSRDGEGERGRKAPTELGVEIIDQRGLYTVETLAVTVTGATLGALLIGFFVGWMVGRRCRKEHYDAGPCVDAEYEFLEQRGPNLHRFGGESTMHPPSMHPPPPPPVPSAPPDQGCYTHSPHLGPGSYMTGSRHPHSHYASKPMNLMMDVSPKNGAPTGLYHATAEHRPFLMATSSPGPGPTFPHTGTLGNSSMRKMYL</sequence>
<dbReference type="EMBL" id="LR900665">
    <property type="protein sequence ID" value="CAD7246483.1"/>
    <property type="molecule type" value="Genomic_DNA"/>
</dbReference>
<proteinExistence type="inferred from homology"/>
<evidence type="ECO:0000256" key="8">
    <source>
        <dbReference type="ARBA" id="ARBA00023136"/>
    </source>
</evidence>
<dbReference type="SMART" id="SM00423">
    <property type="entry name" value="PSI"/>
    <property type="match status" value="1"/>
</dbReference>
<evidence type="ECO:0000259" key="15">
    <source>
        <dbReference type="PROSITE" id="PS51004"/>
    </source>
</evidence>
<comment type="caution">
    <text evidence="12">Lacks conserved residue(s) required for the propagation of feature annotation.</text>
</comment>
<accession>A0A7R9A7B1</accession>